<dbReference type="EC" id="2.4.1.347" evidence="3"/>
<dbReference type="InterPro" id="IPR001830">
    <property type="entry name" value="Glyco_trans_20"/>
</dbReference>
<evidence type="ECO:0000256" key="3">
    <source>
        <dbReference type="ARBA" id="ARBA00012842"/>
    </source>
</evidence>
<evidence type="ECO:0000256" key="2">
    <source>
        <dbReference type="ARBA" id="ARBA00008799"/>
    </source>
</evidence>
<name>A0ABP6L4I6_9ACTN</name>
<sequence length="465" mass="51962">MVVANRLPVDKEVLPDDEVRWKRSPGGLVTALEPVLRSHTGAWVGWSGVPDSQDDPDIDGLEIRAVPLSSTEIAEYYEGFSNGTLWPLYHDVIAKPQYHREWWNTYVAVNERFAKATADVAGHGALVWVQDYQLQLVPKMLRELRPDLKIGFFLHIPFPPVELFMQLPWRAEIVNGLLGADLIGFHLPEGAENFLYLANRLGGHHASRRSVGVRSRFGSVEVDGRTVTVGAFPISIAAGEIDAASKTREIRRRAREIRKELGSPSTILLGVDRLDYTKGIDVRLKAFLELLEEQRLDPHETVLVQLATPSRERVESYVAMRSEIEQLVGHINGTFAEVGQPVVQYLNRPIPRDELLAFFVAADVMLVTPLRDGMNLVAKEYVGCRSDLGGALVLSEFTGAAAELKQAYQANPYDMEGVKDAIEAAVKQPAEDGRVRMRAMRRQVLTHDVERWAKSFLDALKDTAN</sequence>
<evidence type="ECO:0000313" key="8">
    <source>
        <dbReference type="Proteomes" id="UP001501035"/>
    </source>
</evidence>
<comment type="caution">
    <text evidence="7">The sequence shown here is derived from an EMBL/GenBank/DDBJ whole genome shotgun (WGS) entry which is preliminary data.</text>
</comment>
<dbReference type="EMBL" id="BAAAVS010000011">
    <property type="protein sequence ID" value="GAA3027551.1"/>
    <property type="molecule type" value="Genomic_DNA"/>
</dbReference>
<evidence type="ECO:0000256" key="6">
    <source>
        <dbReference type="ARBA" id="ARBA00093268"/>
    </source>
</evidence>
<dbReference type="PANTHER" id="PTHR10788:SF106">
    <property type="entry name" value="BCDNA.GH08860"/>
    <property type="match status" value="1"/>
</dbReference>
<comment type="catalytic activity">
    <reaction evidence="4">
        <text>GDP-alpha-D-glucose + D-glucose 6-phosphate = alpha,alpha-trehalose 6-phosphate + GDP + H(+)</text>
        <dbReference type="Rhea" id="RHEA:14605"/>
        <dbReference type="ChEBI" id="CHEBI:15378"/>
        <dbReference type="ChEBI" id="CHEBI:58189"/>
        <dbReference type="ChEBI" id="CHEBI:58429"/>
        <dbReference type="ChEBI" id="CHEBI:61548"/>
        <dbReference type="ChEBI" id="CHEBI:62230"/>
    </reaction>
</comment>
<dbReference type="PANTHER" id="PTHR10788">
    <property type="entry name" value="TREHALOSE-6-PHOSPHATE SYNTHASE"/>
    <property type="match status" value="1"/>
</dbReference>
<comment type="catalytic activity">
    <reaction evidence="6">
        <text>TDP-alpha-D-glucose + D-glucose 6-phosphate = 5-methyl-UDP + alpha,alpha-trehalose 6-phosphate + H(+)</text>
        <dbReference type="Rhea" id="RHEA:53888"/>
        <dbReference type="ChEBI" id="CHEBI:15378"/>
        <dbReference type="ChEBI" id="CHEBI:58429"/>
        <dbReference type="ChEBI" id="CHEBI:61417"/>
        <dbReference type="ChEBI" id="CHEBI:61548"/>
        <dbReference type="ChEBI" id="CHEBI:137931"/>
    </reaction>
</comment>
<dbReference type="Pfam" id="PF00982">
    <property type="entry name" value="Glyco_transf_20"/>
    <property type="match status" value="1"/>
</dbReference>
<comment type="catalytic activity">
    <reaction evidence="1">
        <text>CDP-alpha-D-glucose + D-glucose 6-phosphate = alpha,alpha-trehalose 6-phosphate + CDP + H(+)</text>
        <dbReference type="Rhea" id="RHEA:53884"/>
        <dbReference type="ChEBI" id="CHEBI:15378"/>
        <dbReference type="ChEBI" id="CHEBI:58069"/>
        <dbReference type="ChEBI" id="CHEBI:58429"/>
        <dbReference type="ChEBI" id="CHEBI:61548"/>
        <dbReference type="ChEBI" id="CHEBI:137927"/>
    </reaction>
</comment>
<comment type="similarity">
    <text evidence="2">Belongs to the glycosyltransferase 20 family.</text>
</comment>
<protein>
    <recommendedName>
        <fullName evidence="3">alpha,alpha-trehalose-phosphate synthase (ADP-forming)</fullName>
        <ecNumber evidence="3">2.4.1.347</ecNumber>
    </recommendedName>
</protein>
<dbReference type="CDD" id="cd03788">
    <property type="entry name" value="GT20_TPS"/>
    <property type="match status" value="1"/>
</dbReference>
<proteinExistence type="inferred from homology"/>
<accession>A0ABP6L4I6</accession>
<organism evidence="7 8">
    <name type="scientific">Gordonia defluvii</name>
    <dbReference type="NCBI Taxonomy" id="283718"/>
    <lineage>
        <taxon>Bacteria</taxon>
        <taxon>Bacillati</taxon>
        <taxon>Actinomycetota</taxon>
        <taxon>Actinomycetes</taxon>
        <taxon>Mycobacteriales</taxon>
        <taxon>Gordoniaceae</taxon>
        <taxon>Gordonia</taxon>
    </lineage>
</organism>
<keyword evidence="8" id="KW-1185">Reference proteome</keyword>
<evidence type="ECO:0000313" key="7">
    <source>
        <dbReference type="EMBL" id="GAA3027551.1"/>
    </source>
</evidence>
<gene>
    <name evidence="7" type="ORF">GCM10010528_06670</name>
</gene>
<evidence type="ECO:0000256" key="1">
    <source>
        <dbReference type="ARBA" id="ARBA00001525"/>
    </source>
</evidence>
<reference evidence="8" key="1">
    <citation type="journal article" date="2019" name="Int. J. Syst. Evol. Microbiol.">
        <title>The Global Catalogue of Microorganisms (GCM) 10K type strain sequencing project: providing services to taxonomists for standard genome sequencing and annotation.</title>
        <authorList>
            <consortium name="The Broad Institute Genomics Platform"/>
            <consortium name="The Broad Institute Genome Sequencing Center for Infectious Disease"/>
            <person name="Wu L."/>
            <person name="Ma J."/>
        </authorList>
    </citation>
    <scope>NUCLEOTIDE SEQUENCE [LARGE SCALE GENOMIC DNA]</scope>
    <source>
        <strain evidence="8">JCM 14234</strain>
    </source>
</reference>
<dbReference type="Proteomes" id="UP001501035">
    <property type="component" value="Unassembled WGS sequence"/>
</dbReference>
<dbReference type="SUPFAM" id="SSF53756">
    <property type="entry name" value="UDP-Glycosyltransferase/glycogen phosphorylase"/>
    <property type="match status" value="1"/>
</dbReference>
<comment type="catalytic activity">
    <reaction evidence="5">
        <text>ADP-alpha-D-glucose + D-glucose 6-phosphate = alpha,alpha-trehalose 6-phosphate + ADP + H(+)</text>
        <dbReference type="Rhea" id="RHEA:53880"/>
        <dbReference type="ChEBI" id="CHEBI:15378"/>
        <dbReference type="ChEBI" id="CHEBI:57498"/>
        <dbReference type="ChEBI" id="CHEBI:58429"/>
        <dbReference type="ChEBI" id="CHEBI:61548"/>
        <dbReference type="ChEBI" id="CHEBI:456216"/>
        <dbReference type="EC" id="2.4.1.347"/>
    </reaction>
</comment>
<evidence type="ECO:0000256" key="4">
    <source>
        <dbReference type="ARBA" id="ARBA00047452"/>
    </source>
</evidence>
<evidence type="ECO:0000256" key="5">
    <source>
        <dbReference type="ARBA" id="ARBA00048311"/>
    </source>
</evidence>
<dbReference type="Gene3D" id="3.40.50.2000">
    <property type="entry name" value="Glycogen Phosphorylase B"/>
    <property type="match status" value="2"/>
</dbReference>